<sequence length="205" mass="22783">MRYSGAINYVLDEARVSGHLFLSVDETVGQCYELLNMGCDDEVVSEEEIRQAISNERVESRIYVEGSRVYLSYERMCEVKSAKRIVSMILQEGFTKIDDLDSKIDNAERTLHQRLAPSQRNAVKLCLSHPISIMTGGPGSGKTTTLRFILDIYKAAFPANEVLLAAPTGRASRRMAEQTGMYASTLHSALGLVTDEDSPLNDKEL</sequence>
<accession>K1T184</accession>
<feature type="non-terminal residue" evidence="3">
    <location>
        <position position="205"/>
    </location>
</feature>
<evidence type="ECO:0000256" key="1">
    <source>
        <dbReference type="ARBA" id="ARBA00022741"/>
    </source>
</evidence>
<proteinExistence type="predicted"/>
<keyword evidence="2" id="KW-0067">ATP-binding</keyword>
<name>K1T184_9ZZZZ</name>
<protein>
    <submittedName>
        <fullName evidence="3">Exodeoxyribonuclease V alpha chain</fullName>
    </submittedName>
</protein>
<dbReference type="Gene3D" id="1.10.10.2220">
    <property type="match status" value="1"/>
</dbReference>
<dbReference type="Gene3D" id="3.40.50.300">
    <property type="entry name" value="P-loop containing nucleotide triphosphate hydrolases"/>
    <property type="match status" value="1"/>
</dbReference>
<reference evidence="3" key="1">
    <citation type="journal article" date="2013" name="Environ. Microbiol.">
        <title>Microbiota from the distal guts of lean and obese adolescents exhibit partial functional redundancy besides clear differences in community structure.</title>
        <authorList>
            <person name="Ferrer M."/>
            <person name="Ruiz A."/>
            <person name="Lanza F."/>
            <person name="Haange S.B."/>
            <person name="Oberbach A."/>
            <person name="Till H."/>
            <person name="Bargiela R."/>
            <person name="Campoy C."/>
            <person name="Segura M.T."/>
            <person name="Richter M."/>
            <person name="von Bergen M."/>
            <person name="Seifert J."/>
            <person name="Suarez A."/>
        </authorList>
    </citation>
    <scope>NUCLEOTIDE SEQUENCE</scope>
</reference>
<dbReference type="EMBL" id="AJWZ01004018">
    <property type="protein sequence ID" value="EKC66627.1"/>
    <property type="molecule type" value="Genomic_DNA"/>
</dbReference>
<gene>
    <name evidence="3" type="ORF">OBE_05843</name>
</gene>
<dbReference type="PANTHER" id="PTHR43788:SF6">
    <property type="entry name" value="DNA HELICASE B"/>
    <property type="match status" value="1"/>
</dbReference>
<organism evidence="3">
    <name type="scientific">human gut metagenome</name>
    <dbReference type="NCBI Taxonomy" id="408170"/>
    <lineage>
        <taxon>unclassified sequences</taxon>
        <taxon>metagenomes</taxon>
        <taxon>organismal metagenomes</taxon>
    </lineage>
</organism>
<dbReference type="PANTHER" id="PTHR43788">
    <property type="entry name" value="DNA2/NAM7 HELICASE FAMILY MEMBER"/>
    <property type="match status" value="1"/>
</dbReference>
<evidence type="ECO:0000313" key="3">
    <source>
        <dbReference type="EMBL" id="EKC66627.1"/>
    </source>
</evidence>
<dbReference type="InterPro" id="IPR027417">
    <property type="entry name" value="P-loop_NTPase"/>
</dbReference>
<comment type="caution">
    <text evidence="3">The sequence shown here is derived from an EMBL/GenBank/DDBJ whole genome shotgun (WGS) entry which is preliminary data.</text>
</comment>
<dbReference type="AlphaFoldDB" id="K1T184"/>
<dbReference type="GO" id="GO:0003678">
    <property type="term" value="F:DNA helicase activity"/>
    <property type="evidence" value="ECO:0007669"/>
    <property type="project" value="UniProtKB-ARBA"/>
</dbReference>
<dbReference type="SUPFAM" id="SSF52540">
    <property type="entry name" value="P-loop containing nucleoside triphosphate hydrolases"/>
    <property type="match status" value="1"/>
</dbReference>
<keyword evidence="1" id="KW-0547">Nucleotide-binding</keyword>
<dbReference type="GO" id="GO:0005524">
    <property type="term" value="F:ATP binding"/>
    <property type="evidence" value="ECO:0007669"/>
    <property type="project" value="UniProtKB-KW"/>
</dbReference>
<evidence type="ECO:0000256" key="2">
    <source>
        <dbReference type="ARBA" id="ARBA00022840"/>
    </source>
</evidence>
<dbReference type="InterPro" id="IPR050534">
    <property type="entry name" value="Coronavir_polyprotein_1ab"/>
</dbReference>
<dbReference type="Pfam" id="PF13245">
    <property type="entry name" value="AAA_19"/>
    <property type="match status" value="1"/>
</dbReference>